<dbReference type="AlphaFoldDB" id="A0A383DQT5"/>
<dbReference type="EMBL" id="UINC01219291">
    <property type="protein sequence ID" value="SVE46694.1"/>
    <property type="molecule type" value="Genomic_DNA"/>
</dbReference>
<reference evidence="1" key="1">
    <citation type="submission" date="2018-05" db="EMBL/GenBank/DDBJ databases">
        <authorList>
            <person name="Lanie J.A."/>
            <person name="Ng W.-L."/>
            <person name="Kazmierczak K.M."/>
            <person name="Andrzejewski T.M."/>
            <person name="Davidsen T.M."/>
            <person name="Wayne K.J."/>
            <person name="Tettelin H."/>
            <person name="Glass J.I."/>
            <person name="Rusch D."/>
            <person name="Podicherti R."/>
            <person name="Tsui H.-C.T."/>
            <person name="Winkler M.E."/>
        </authorList>
    </citation>
    <scope>NUCLEOTIDE SEQUENCE</scope>
</reference>
<protein>
    <submittedName>
        <fullName evidence="1">Uncharacterized protein</fullName>
    </submittedName>
</protein>
<name>A0A383DQT5_9ZZZZ</name>
<evidence type="ECO:0000313" key="1">
    <source>
        <dbReference type="EMBL" id="SVE46694.1"/>
    </source>
</evidence>
<sequence length="103" mass="12073">MVRTFEYTTTKEEALKEAQIVFEKLGYKISSYDEVDNYFTTELRIINRLFRPIYYVTFVTAQDRLTVIVYSEVRTFRRASRVGFASGGEQVMQDASNNLGDRF</sequence>
<gene>
    <name evidence="1" type="ORF">METZ01_LOCUS499548</name>
</gene>
<feature type="non-terminal residue" evidence="1">
    <location>
        <position position="103"/>
    </location>
</feature>
<accession>A0A383DQT5</accession>
<proteinExistence type="predicted"/>
<organism evidence="1">
    <name type="scientific">marine metagenome</name>
    <dbReference type="NCBI Taxonomy" id="408172"/>
    <lineage>
        <taxon>unclassified sequences</taxon>
        <taxon>metagenomes</taxon>
        <taxon>ecological metagenomes</taxon>
    </lineage>
</organism>